<comment type="similarity">
    <text evidence="2">Belongs to the Sph1/Sph2 family.</text>
</comment>
<feature type="coiled-coil region" evidence="3">
    <location>
        <begin position="33"/>
        <end position="202"/>
    </location>
</feature>
<evidence type="ECO:0000256" key="3">
    <source>
        <dbReference type="SAM" id="Coils"/>
    </source>
</evidence>
<evidence type="ECO:0000313" key="5">
    <source>
        <dbReference type="Proteomes" id="UP001321018"/>
    </source>
</evidence>
<dbReference type="InterPro" id="IPR027417">
    <property type="entry name" value="P-loop_NTPase"/>
</dbReference>
<comment type="caution">
    <text evidence="4">The sequence shown here is derived from an EMBL/GenBank/DDBJ whole genome shotgun (WGS) entry which is preliminary data.</text>
</comment>
<name>A0AAP3E4U6_9EURY</name>
<evidence type="ECO:0000313" key="4">
    <source>
        <dbReference type="EMBL" id="MCU4744244.1"/>
    </source>
</evidence>
<gene>
    <name evidence="4" type="ORF">OB960_22980</name>
</gene>
<proteinExistence type="inferred from homology"/>
<reference evidence="4" key="1">
    <citation type="submission" date="2022-09" db="EMBL/GenBank/DDBJ databases">
        <title>Enrichment on poylsaccharides allowed isolation of novel metabolic and taxonomic groups of Haloarchaea.</title>
        <authorList>
            <person name="Sorokin D.Y."/>
            <person name="Elcheninov A.G."/>
            <person name="Khizhniak T.V."/>
            <person name="Kolganova T.V."/>
            <person name="Kublanov I.V."/>
        </authorList>
    </citation>
    <scope>NUCLEOTIDE SEQUENCE</scope>
    <source>
        <strain evidence="4">AArc-xg1-1</strain>
    </source>
</reference>
<dbReference type="PANTHER" id="PTHR32114">
    <property type="entry name" value="ABC TRANSPORTER ABCH.3"/>
    <property type="match status" value="1"/>
</dbReference>
<dbReference type="PANTHER" id="PTHR32114:SF2">
    <property type="entry name" value="ABC TRANSPORTER ABCH.3"/>
    <property type="match status" value="1"/>
</dbReference>
<organism evidence="4 5">
    <name type="scientific">Natronoglomus mannanivorans</name>
    <dbReference type="NCBI Taxonomy" id="2979990"/>
    <lineage>
        <taxon>Archaea</taxon>
        <taxon>Methanobacteriati</taxon>
        <taxon>Methanobacteriota</taxon>
        <taxon>Stenosarchaea group</taxon>
        <taxon>Halobacteria</taxon>
        <taxon>Halobacteriales</taxon>
        <taxon>Natrialbaceae</taxon>
        <taxon>Natronoglomus</taxon>
    </lineage>
</organism>
<keyword evidence="1 3" id="KW-0175">Coiled coil</keyword>
<dbReference type="Gene3D" id="3.40.50.300">
    <property type="entry name" value="P-loop containing nucleotide triphosphate hydrolases"/>
    <property type="match status" value="1"/>
</dbReference>
<protein>
    <submittedName>
        <fullName evidence="4">Chromosome segregation protein SMC</fullName>
    </submittedName>
</protein>
<dbReference type="NCBIfam" id="NF045487">
    <property type="entry name" value="ASRP"/>
    <property type="match status" value="1"/>
</dbReference>
<evidence type="ECO:0000256" key="1">
    <source>
        <dbReference type="ARBA" id="ARBA00023054"/>
    </source>
</evidence>
<dbReference type="AlphaFoldDB" id="A0AAP3E4U6"/>
<evidence type="ECO:0000256" key="2">
    <source>
        <dbReference type="ARBA" id="ARBA00049666"/>
    </source>
</evidence>
<accession>A0AAP3E4U6</accession>
<dbReference type="Gene3D" id="1.10.287.1490">
    <property type="match status" value="1"/>
</dbReference>
<dbReference type="EMBL" id="JAOPKA010000024">
    <property type="protein sequence ID" value="MCU4744244.1"/>
    <property type="molecule type" value="Genomic_DNA"/>
</dbReference>
<sequence>MDTFSTLLETNDARRAVERGDDIRNVLMRPVDTNQLEAQIRKQQRKRSDLRERYQEIEREIERETELTEQREALTSEIEELDAEIEELRVQVDEYEAGEDMAEEAESLVNNLEAKREEKRSLQNDIEVLEAEREGVLEEESELEAEHEELYEEYLSETGSDGDTGDVENTTDTRINELESRIGDLQARKDELNTTIDDLTRIIQINQQAVENAADLPGVTPTDTDGDVTAALDPSSQEIECWTCGSTVEQNVIDERTSELQDLVSEKRDRVSEITREIDELRERVSALRETRRSRENITERLQQIETEKIALSDQIQEKEQAIRGVEDEIEELQEDVAETEELRESDLLDAYQELNELQYELGRKESQIDEIDASLDDITEFRDEREDLETEIDEVTATLEQLRTRVADMERDVVDAFNTHMETILDRLAYENIVRVWIERRIPENQRGEFETGEFELHIVRESSDGAAYEDTIDTLSESEREVTGLVVALAGYLVHDVAEYVPFILLDSVEAVDANRLVDLVEYFAEHTAFLTIALLPEDAAVFPDDLHRVTADELAP</sequence>
<feature type="coiled-coil region" evidence="3">
    <location>
        <begin position="264"/>
        <end position="420"/>
    </location>
</feature>
<dbReference type="Proteomes" id="UP001321018">
    <property type="component" value="Unassembled WGS sequence"/>
</dbReference>